<comment type="caution">
    <text evidence="1">The sequence shown here is derived from an EMBL/GenBank/DDBJ whole genome shotgun (WGS) entry which is preliminary data.</text>
</comment>
<dbReference type="PANTHER" id="PTHR11439:SF483">
    <property type="entry name" value="PEPTIDE SYNTHASE GLIP-LIKE, PUTATIVE (AFU_ORTHOLOGUE AFUA_3G12920)-RELATED"/>
    <property type="match status" value="1"/>
</dbReference>
<dbReference type="EMBL" id="BGPR01044304">
    <property type="protein sequence ID" value="GBO21046.1"/>
    <property type="molecule type" value="Genomic_DNA"/>
</dbReference>
<evidence type="ECO:0000313" key="2">
    <source>
        <dbReference type="Proteomes" id="UP000499080"/>
    </source>
</evidence>
<dbReference type="OrthoDB" id="6434303at2759"/>
<proteinExistence type="predicted"/>
<organism evidence="1 2">
    <name type="scientific">Araneus ventricosus</name>
    <name type="common">Orbweaver spider</name>
    <name type="synonym">Epeira ventricosa</name>
    <dbReference type="NCBI Taxonomy" id="182803"/>
    <lineage>
        <taxon>Eukaryota</taxon>
        <taxon>Metazoa</taxon>
        <taxon>Ecdysozoa</taxon>
        <taxon>Arthropoda</taxon>
        <taxon>Chelicerata</taxon>
        <taxon>Arachnida</taxon>
        <taxon>Araneae</taxon>
        <taxon>Araneomorphae</taxon>
        <taxon>Entelegynae</taxon>
        <taxon>Araneoidea</taxon>
        <taxon>Araneidae</taxon>
        <taxon>Araneus</taxon>
    </lineage>
</organism>
<protein>
    <submittedName>
        <fullName evidence="1">Retrovirus-related Pol polyprotein from transposon RE2</fullName>
    </submittedName>
</protein>
<name>A0A4Y2VAC3_ARAVE</name>
<keyword evidence="2" id="KW-1185">Reference proteome</keyword>
<reference evidence="1 2" key="1">
    <citation type="journal article" date="2019" name="Sci. Rep.">
        <title>Orb-weaving spider Araneus ventricosus genome elucidates the spidroin gene catalogue.</title>
        <authorList>
            <person name="Kono N."/>
            <person name="Nakamura H."/>
            <person name="Ohtoshi R."/>
            <person name="Moran D.A.P."/>
            <person name="Shinohara A."/>
            <person name="Yoshida Y."/>
            <person name="Fujiwara M."/>
            <person name="Mori M."/>
            <person name="Tomita M."/>
            <person name="Arakawa K."/>
        </authorList>
    </citation>
    <scope>NUCLEOTIDE SEQUENCE [LARGE SCALE GENOMIC DNA]</scope>
</reference>
<dbReference type="CDD" id="cd09272">
    <property type="entry name" value="RNase_HI_RT_Ty1"/>
    <property type="match status" value="1"/>
</dbReference>
<evidence type="ECO:0000313" key="1">
    <source>
        <dbReference type="EMBL" id="GBO21046.1"/>
    </source>
</evidence>
<sequence length="92" mass="10322">MTHWNPLCQVFRYVPNTSNYAIDLSRSKSFALTAYTDASWAADKMDHKSISGYVIFLGDVPVSWSTSKQKCTTLSSMEVEYIALSEAMKEIG</sequence>
<accession>A0A4Y2VAC3</accession>
<dbReference type="AlphaFoldDB" id="A0A4Y2VAC3"/>
<gene>
    <name evidence="1" type="primary">RE2_11</name>
    <name evidence="1" type="ORF">AVEN_264401_1</name>
</gene>
<dbReference type="Proteomes" id="UP000499080">
    <property type="component" value="Unassembled WGS sequence"/>
</dbReference>
<dbReference type="PANTHER" id="PTHR11439">
    <property type="entry name" value="GAG-POL-RELATED RETROTRANSPOSON"/>
    <property type="match status" value="1"/>
</dbReference>